<gene>
    <name evidence="2" type="ORF">JYP50_09450</name>
</gene>
<dbReference type="EMBL" id="JAFKCZ010000006">
    <property type="protein sequence ID" value="MBN7796816.1"/>
    <property type="molecule type" value="Genomic_DNA"/>
</dbReference>
<keyword evidence="1" id="KW-0732">Signal</keyword>
<reference evidence="2" key="1">
    <citation type="submission" date="2021-02" db="EMBL/GenBank/DDBJ databases">
        <title>PHA producing bacteria isolated from coastal sediment in Guangdong, Shenzhen.</title>
        <authorList>
            <person name="Zheng W."/>
            <person name="Yu S."/>
            <person name="Huang Y."/>
        </authorList>
    </citation>
    <scope>NUCLEOTIDE SEQUENCE</scope>
    <source>
        <strain evidence="2">TN14-10</strain>
    </source>
</reference>
<protein>
    <submittedName>
        <fullName evidence="2">DUF3604 domain-containing protein</fullName>
    </submittedName>
</protein>
<dbReference type="InterPro" id="IPR022028">
    <property type="entry name" value="DUF3604"/>
</dbReference>
<dbReference type="Gene3D" id="3.20.20.140">
    <property type="entry name" value="Metal-dependent hydrolases"/>
    <property type="match status" value="1"/>
</dbReference>
<comment type="caution">
    <text evidence="2">The sequence shown here is derived from an EMBL/GenBank/DDBJ whole genome shotgun (WGS) entry which is preliminary data.</text>
</comment>
<sequence length="612" mass="67364">MKTKKRRPLATALLVLYSLGGAALPAQPAQAAEDTPDTSVYFGAVHVHTSYSFDAFTNGTLSTPADAYKWAQGETIVGGGGGPKLRITQPLDFYAVSDHAEWMGVFRLMADPQSPLSKHPLAPGITSDDPAVALRTFAKVLSDFSQGKRDPSLNNPEVNHNVWMDIVRTADSYYRPGEFTTFPAFEWTANPNKRNLHRVVVFGNSEGLPDTALSSHQSSDPETLWAWMDGLREDGASVMAIPHNANASDGLMFSLQTFDGEPLTESYVRARNRNEPLYEITQIKGTSETHPTLSPNDEFAGFELWDYILSAEGERPTRHRGSYARQALLDGLSLSERGIGNPFHYGFIGDSDTHNAAASHEEYNYSGKMAFENKREVRLNGLPGSPREQHQVIREFSSGGLAAVWAPENTREALFEAMRRRETYGTSGPQIKLRFFGGWSYTSDDVDSPDFARLGYHKGVPMGGELHPARGDSGPGFLVWAAKDPASGNLDRIQIVKGWLDGDGGQHERVYDVAWSGERQPGADGRLPPVGNTVDTAAATYDNSIGSTQLASYWRDPDFDPDTHAFYYVRVLEIPTPRWSTRDAAALDQSPPEGLPASIQERAFSSPIWYKP</sequence>
<keyword evidence="3" id="KW-1185">Reference proteome</keyword>
<evidence type="ECO:0000256" key="1">
    <source>
        <dbReference type="SAM" id="SignalP"/>
    </source>
</evidence>
<organism evidence="2 3">
    <name type="scientific">Parahaliea mediterranea</name>
    <dbReference type="NCBI Taxonomy" id="651086"/>
    <lineage>
        <taxon>Bacteria</taxon>
        <taxon>Pseudomonadati</taxon>
        <taxon>Pseudomonadota</taxon>
        <taxon>Gammaproteobacteria</taxon>
        <taxon>Cellvibrionales</taxon>
        <taxon>Halieaceae</taxon>
        <taxon>Parahaliea</taxon>
    </lineage>
</organism>
<name>A0A939IJZ9_9GAMM</name>
<evidence type="ECO:0000313" key="2">
    <source>
        <dbReference type="EMBL" id="MBN7796816.1"/>
    </source>
</evidence>
<dbReference type="AlphaFoldDB" id="A0A939IJZ9"/>
<dbReference type="Pfam" id="PF12228">
    <property type="entry name" value="DUF3604"/>
    <property type="match status" value="1"/>
</dbReference>
<proteinExistence type="predicted"/>
<feature type="chain" id="PRO_5036821412" evidence="1">
    <location>
        <begin position="32"/>
        <end position="612"/>
    </location>
</feature>
<dbReference type="Proteomes" id="UP000664303">
    <property type="component" value="Unassembled WGS sequence"/>
</dbReference>
<dbReference type="RefSeq" id="WP_206560260.1">
    <property type="nucleotide sequence ID" value="NZ_JAFKCZ010000006.1"/>
</dbReference>
<accession>A0A939IJZ9</accession>
<evidence type="ECO:0000313" key="3">
    <source>
        <dbReference type="Proteomes" id="UP000664303"/>
    </source>
</evidence>
<feature type="signal peptide" evidence="1">
    <location>
        <begin position="1"/>
        <end position="31"/>
    </location>
</feature>